<accession>A0A084GGC6</accession>
<organism evidence="4 5">
    <name type="scientific">Pseudallescheria apiosperma</name>
    <name type="common">Scedosporium apiospermum</name>
    <dbReference type="NCBI Taxonomy" id="563466"/>
    <lineage>
        <taxon>Eukaryota</taxon>
        <taxon>Fungi</taxon>
        <taxon>Dikarya</taxon>
        <taxon>Ascomycota</taxon>
        <taxon>Pezizomycotina</taxon>
        <taxon>Sordariomycetes</taxon>
        <taxon>Hypocreomycetidae</taxon>
        <taxon>Microascales</taxon>
        <taxon>Microascaceae</taxon>
        <taxon>Scedosporium</taxon>
    </lineage>
</organism>
<comment type="caution">
    <text evidence="4">The sequence shown here is derived from an EMBL/GenBank/DDBJ whole genome shotgun (WGS) entry which is preliminary data.</text>
</comment>
<dbReference type="OMA" id="NELCINP"/>
<dbReference type="HOGENOM" id="CLU_384525_0_0_1"/>
<dbReference type="Proteomes" id="UP000028545">
    <property type="component" value="Unassembled WGS sequence"/>
</dbReference>
<keyword evidence="5" id="KW-1185">Reference proteome</keyword>
<dbReference type="CDD" id="cd12148">
    <property type="entry name" value="fungal_TF_MHR"/>
    <property type="match status" value="1"/>
</dbReference>
<dbReference type="GO" id="GO:0003677">
    <property type="term" value="F:DNA binding"/>
    <property type="evidence" value="ECO:0007669"/>
    <property type="project" value="InterPro"/>
</dbReference>
<reference evidence="4 5" key="1">
    <citation type="journal article" date="2014" name="Genome Announc.">
        <title>Draft genome sequence of the pathogenic fungus Scedosporium apiospermum.</title>
        <authorList>
            <person name="Vandeputte P."/>
            <person name="Ghamrawi S."/>
            <person name="Rechenmann M."/>
            <person name="Iltis A."/>
            <person name="Giraud S."/>
            <person name="Fleury M."/>
            <person name="Thornton C."/>
            <person name="Delhaes L."/>
            <person name="Meyer W."/>
            <person name="Papon N."/>
            <person name="Bouchara J.P."/>
        </authorList>
    </citation>
    <scope>NUCLEOTIDE SEQUENCE [LARGE SCALE GENOMIC DNA]</scope>
    <source>
        <strain evidence="4 5">IHEM 14462</strain>
    </source>
</reference>
<dbReference type="GO" id="GO:0008270">
    <property type="term" value="F:zinc ion binding"/>
    <property type="evidence" value="ECO:0007669"/>
    <property type="project" value="InterPro"/>
</dbReference>
<dbReference type="InterPro" id="IPR007219">
    <property type="entry name" value="XnlR_reg_dom"/>
</dbReference>
<dbReference type="InterPro" id="IPR052761">
    <property type="entry name" value="Fungal_Detox/Toxin_TFs"/>
</dbReference>
<dbReference type="PANTHER" id="PTHR47425">
    <property type="entry name" value="FARB-RELATED"/>
    <property type="match status" value="1"/>
</dbReference>
<evidence type="ECO:0000313" key="4">
    <source>
        <dbReference type="EMBL" id="KEZ46388.1"/>
    </source>
</evidence>
<dbReference type="VEuPathDB" id="FungiDB:SAPIO_CDS0705"/>
<keyword evidence="1" id="KW-0539">Nucleus</keyword>
<dbReference type="AlphaFoldDB" id="A0A084GGC6"/>
<evidence type="ECO:0000313" key="5">
    <source>
        <dbReference type="Proteomes" id="UP000028545"/>
    </source>
</evidence>
<feature type="region of interest" description="Disordered" evidence="2">
    <location>
        <begin position="1"/>
        <end position="50"/>
    </location>
</feature>
<evidence type="ECO:0000256" key="1">
    <source>
        <dbReference type="ARBA" id="ARBA00023242"/>
    </source>
</evidence>
<dbReference type="OrthoDB" id="5121955at2759"/>
<dbReference type="Pfam" id="PF04082">
    <property type="entry name" value="Fungal_trans"/>
    <property type="match status" value="1"/>
</dbReference>
<dbReference type="GO" id="GO:0006351">
    <property type="term" value="P:DNA-templated transcription"/>
    <property type="evidence" value="ECO:0007669"/>
    <property type="project" value="InterPro"/>
</dbReference>
<dbReference type="RefSeq" id="XP_016646187.1">
    <property type="nucleotide sequence ID" value="XM_016783421.1"/>
</dbReference>
<evidence type="ECO:0000259" key="3">
    <source>
        <dbReference type="Pfam" id="PF04082"/>
    </source>
</evidence>
<feature type="domain" description="Xylanolytic transcriptional activator regulatory" evidence="3">
    <location>
        <begin position="99"/>
        <end position="366"/>
    </location>
</feature>
<evidence type="ECO:0000256" key="2">
    <source>
        <dbReference type="SAM" id="MobiDB-lite"/>
    </source>
</evidence>
<name>A0A084GGC6_PSEDA</name>
<protein>
    <recommendedName>
        <fullName evidence="3">Xylanolytic transcriptional activator regulatory domain-containing protein</fullName>
    </recommendedName>
</protein>
<proteinExistence type="predicted"/>
<gene>
    <name evidence="4" type="ORF">SAPIO_CDS0705</name>
</gene>
<dbReference type="EMBL" id="JOWA01000033">
    <property type="protein sequence ID" value="KEZ46388.1"/>
    <property type="molecule type" value="Genomic_DNA"/>
</dbReference>
<dbReference type="GeneID" id="27718857"/>
<sequence length="710" mass="79877">MSSTLHSPCVDQGPPGERAECTCPRSCPRSVKDPRDLDATTPWHPPRQNDRTFTTTVPYYTYPFITVSNLHRLPPEDVNYLDLKQCLRVPSRVYLDEFLQQYFRYVHPFLPLIDEAFFWKMYHGAEEADDCLTPGFPLLVLQGMLLAACSFVGPRTLEKLGYVSARDARRAMYGRAKTLYNFETEHSRLHIAQAAILLSYWTPPFEEAASKPNAAWLRIAIENAKSVQAHQWNFGLAPKTNPTKILEQISLKRLWGCCIVRDCISAIALRRSCQIGGPELYTNVRFSLAFEDLEHEIHESRVYDSQTKRHLIITFLGFAEMCMYLTDVSKLLFPHQAGLSDEMKQYGLVERTTRILECKTTLDRWHSNTAQKLDNCQGAGTGGSKTDGTELIHPSVILFTTLQHIYYYSAKIALANRQMLLYYDPPIVTAQDVLVFHEEVQKATAAIGRCLLTLMELQLARFLPISVIPCIAFPLALQAVNYKMRKLSLNPSAYIFTKVMKIYDPLYDGVEGLMETIRVILRQNQLVQHIESNFPPTSIYMQTHTTCWMDITDFHAVCYMRLALSVDLSLSAGHLPGEQDFPRMLQGQLTDDDADGPRPGAATPEALAPLSVAGSSQANSCVHTDDDTGVGPDVGMQSDLAQIHIRAFEGGVAIDDFMALDKTLALEKGQEMKMGIRGFSGLPADTPDYQDWKNELCINPALLLFNGHES</sequence>
<dbReference type="PANTHER" id="PTHR47425:SF2">
    <property type="entry name" value="FARB-RELATED"/>
    <property type="match status" value="1"/>
</dbReference>
<dbReference type="KEGG" id="sapo:SAPIO_CDS0705"/>